<accession>A0A420IUT1</accession>
<organism evidence="1 2">
    <name type="scientific">Golovinomyces cichoracearum</name>
    <dbReference type="NCBI Taxonomy" id="62708"/>
    <lineage>
        <taxon>Eukaryota</taxon>
        <taxon>Fungi</taxon>
        <taxon>Dikarya</taxon>
        <taxon>Ascomycota</taxon>
        <taxon>Pezizomycotina</taxon>
        <taxon>Leotiomycetes</taxon>
        <taxon>Erysiphales</taxon>
        <taxon>Erysiphaceae</taxon>
        <taxon>Golovinomyces</taxon>
    </lineage>
</organism>
<gene>
    <name evidence="1" type="ORF">GcC1_057033</name>
</gene>
<comment type="caution">
    <text evidence="1">The sequence shown here is derived from an EMBL/GenBank/DDBJ whole genome shotgun (WGS) entry which is preliminary data.</text>
</comment>
<sequence length="151" mass="17087">MTAPIHQDLEWGSIFANFYNKFLAVSLVLRCYGLSADPSTLTHDINENTHSPSFICLSVMLKAFEDGFNRQAQQNFELSEEYKNLNIKIHQKIVVINELKDVLKSSPAAEPTPPAPIHSRRISSDPVKFNGGDAYENNRLYFEQLIANSED</sequence>
<dbReference type="AlphaFoldDB" id="A0A420IUT1"/>
<proteinExistence type="predicted"/>
<dbReference type="EMBL" id="MCBR01005713">
    <property type="protein sequence ID" value="RKF78275.1"/>
    <property type="molecule type" value="Genomic_DNA"/>
</dbReference>
<protein>
    <submittedName>
        <fullName evidence="1">Uncharacterized protein</fullName>
    </submittedName>
</protein>
<evidence type="ECO:0000313" key="1">
    <source>
        <dbReference type="EMBL" id="RKF78275.1"/>
    </source>
</evidence>
<evidence type="ECO:0000313" key="2">
    <source>
        <dbReference type="Proteomes" id="UP000285405"/>
    </source>
</evidence>
<dbReference type="Proteomes" id="UP000285405">
    <property type="component" value="Unassembled WGS sequence"/>
</dbReference>
<reference evidence="1 2" key="1">
    <citation type="journal article" date="2018" name="BMC Genomics">
        <title>Comparative genome analyses reveal sequence features reflecting distinct modes of host-adaptation between dicot and monocot powdery mildew.</title>
        <authorList>
            <person name="Wu Y."/>
            <person name="Ma X."/>
            <person name="Pan Z."/>
            <person name="Kale S.D."/>
            <person name="Song Y."/>
            <person name="King H."/>
            <person name="Zhang Q."/>
            <person name="Presley C."/>
            <person name="Deng X."/>
            <person name="Wei C.I."/>
            <person name="Xiao S."/>
        </authorList>
    </citation>
    <scope>NUCLEOTIDE SEQUENCE [LARGE SCALE GENOMIC DNA]</scope>
    <source>
        <strain evidence="1">UCSC1</strain>
    </source>
</reference>
<name>A0A420IUT1_9PEZI</name>